<protein>
    <recommendedName>
        <fullName evidence="1">PPM-type phosphatase domain-containing protein</fullName>
    </recommendedName>
</protein>
<evidence type="ECO:0000313" key="2">
    <source>
        <dbReference type="EMBL" id="WJZ98254.1"/>
    </source>
</evidence>
<organism evidence="2 3">
    <name type="scientific">Vitis vinifera</name>
    <name type="common">Grape</name>
    <dbReference type="NCBI Taxonomy" id="29760"/>
    <lineage>
        <taxon>Eukaryota</taxon>
        <taxon>Viridiplantae</taxon>
        <taxon>Streptophyta</taxon>
        <taxon>Embryophyta</taxon>
        <taxon>Tracheophyta</taxon>
        <taxon>Spermatophyta</taxon>
        <taxon>Magnoliopsida</taxon>
        <taxon>eudicotyledons</taxon>
        <taxon>Gunneridae</taxon>
        <taxon>Pentapetalae</taxon>
        <taxon>rosids</taxon>
        <taxon>Vitales</taxon>
        <taxon>Vitaceae</taxon>
        <taxon>Viteae</taxon>
        <taxon>Vitis</taxon>
    </lineage>
</organism>
<keyword evidence="3" id="KW-1185">Reference proteome</keyword>
<proteinExistence type="predicted"/>
<dbReference type="EMBL" id="CP126658">
    <property type="protein sequence ID" value="WJZ98254.1"/>
    <property type="molecule type" value="Genomic_DNA"/>
</dbReference>
<accession>A0ABY9CSI8</accession>
<dbReference type="Gene3D" id="3.60.40.10">
    <property type="entry name" value="PPM-type phosphatase domain"/>
    <property type="match status" value="1"/>
</dbReference>
<sequence>MLTICNIPYSLLAEENTDIHPLSVDHRPECDDEERGRIAASRGEVSQLNTGTGVETVLLRCWLGGLHLSQSIGDMDVGEFIVPILHVKQVKLSTAGDTAASRVVKEAYM</sequence>
<evidence type="ECO:0000259" key="1">
    <source>
        <dbReference type="Pfam" id="PF00481"/>
    </source>
</evidence>
<dbReference type="SUPFAM" id="SSF81606">
    <property type="entry name" value="PP2C-like"/>
    <property type="match status" value="1"/>
</dbReference>
<dbReference type="InterPro" id="IPR036457">
    <property type="entry name" value="PPM-type-like_dom_sf"/>
</dbReference>
<name>A0ABY9CSI8_VITVI</name>
<reference evidence="2 3" key="1">
    <citation type="journal article" date="2023" name="Hortic Res">
        <title>The complete reference genome for grapevine (Vitis vinifera L.) genetics and breeding.</title>
        <authorList>
            <person name="Shi X."/>
            <person name="Cao S."/>
            <person name="Wang X."/>
            <person name="Huang S."/>
            <person name="Wang Y."/>
            <person name="Liu Z."/>
            <person name="Liu W."/>
            <person name="Leng X."/>
            <person name="Peng Y."/>
            <person name="Wang N."/>
            <person name="Wang Y."/>
            <person name="Ma Z."/>
            <person name="Xu X."/>
            <person name="Zhang F."/>
            <person name="Xue H."/>
            <person name="Zhong H."/>
            <person name="Wang Y."/>
            <person name="Zhang K."/>
            <person name="Velt A."/>
            <person name="Avia K."/>
            <person name="Holtgrawe D."/>
            <person name="Grimplet J."/>
            <person name="Matus J.T."/>
            <person name="Ware D."/>
            <person name="Wu X."/>
            <person name="Wang H."/>
            <person name="Liu C."/>
            <person name="Fang Y."/>
            <person name="Rustenholz C."/>
            <person name="Cheng Z."/>
            <person name="Xiao H."/>
            <person name="Zhou Y."/>
        </authorList>
    </citation>
    <scope>NUCLEOTIDE SEQUENCE [LARGE SCALE GENOMIC DNA]</scope>
    <source>
        <strain evidence="3">cv. Pinot noir / PN40024</strain>
        <tissue evidence="2">Leaf</tissue>
    </source>
</reference>
<gene>
    <name evidence="2" type="ORF">VitviT2T_016793</name>
</gene>
<dbReference type="Pfam" id="PF00481">
    <property type="entry name" value="PP2C"/>
    <property type="match status" value="1"/>
</dbReference>
<dbReference type="Proteomes" id="UP001227230">
    <property type="component" value="Chromosome 11"/>
</dbReference>
<evidence type="ECO:0000313" key="3">
    <source>
        <dbReference type="Proteomes" id="UP001227230"/>
    </source>
</evidence>
<dbReference type="InterPro" id="IPR001932">
    <property type="entry name" value="PPM-type_phosphatase-like_dom"/>
</dbReference>
<feature type="domain" description="PPM-type phosphatase" evidence="1">
    <location>
        <begin position="11"/>
        <end position="79"/>
    </location>
</feature>